<feature type="signal peptide" evidence="1">
    <location>
        <begin position="1"/>
        <end position="21"/>
    </location>
</feature>
<name>A0A136IZK9_9PEZI</name>
<keyword evidence="1" id="KW-0732">Signal</keyword>
<dbReference type="InParanoid" id="A0A136IZK9"/>
<reference evidence="3" key="1">
    <citation type="submission" date="2016-02" db="EMBL/GenBank/DDBJ databases">
        <title>Draft genome sequence of Microdochium bolleyi, a fungal endophyte of beachgrass.</title>
        <authorList>
            <consortium name="DOE Joint Genome Institute"/>
            <person name="David A.S."/>
            <person name="May G."/>
            <person name="Haridas S."/>
            <person name="Lim J."/>
            <person name="Wang M."/>
            <person name="Labutti K."/>
            <person name="Lipzen A."/>
            <person name="Barry K."/>
            <person name="Grigoriev I.V."/>
        </authorList>
    </citation>
    <scope>NUCLEOTIDE SEQUENCE [LARGE SCALE GENOMIC DNA]</scope>
    <source>
        <strain evidence="3">J235TASD1</strain>
    </source>
</reference>
<evidence type="ECO:0000313" key="2">
    <source>
        <dbReference type="EMBL" id="KXJ90353.1"/>
    </source>
</evidence>
<gene>
    <name evidence="2" type="ORF">Micbo1qcDRAFT_205202</name>
</gene>
<dbReference type="EMBL" id="KQ964252">
    <property type="protein sequence ID" value="KXJ90353.1"/>
    <property type="molecule type" value="Genomic_DNA"/>
</dbReference>
<protein>
    <recommendedName>
        <fullName evidence="4">IDI-2</fullName>
    </recommendedName>
</protein>
<evidence type="ECO:0008006" key="4">
    <source>
        <dbReference type="Google" id="ProtNLM"/>
    </source>
</evidence>
<evidence type="ECO:0000256" key="1">
    <source>
        <dbReference type="SAM" id="SignalP"/>
    </source>
</evidence>
<proteinExistence type="predicted"/>
<dbReference type="AlphaFoldDB" id="A0A136IZK9"/>
<sequence length="140" mass="14617">MKFSTVFQTITTLAATGLVAAAADNASEAQCGFGGEYHPNLDALKGTEIDPNDIRKCKEHPLGSATAVLGKRECYHDAPFGCTDGYCWKQCGVAGSGQWCWTASNGGFGQWIGCSTNQQCNAQQDCGVGPADCDSCGCSC</sequence>
<accession>A0A136IZK9</accession>
<keyword evidence="3" id="KW-1185">Reference proteome</keyword>
<feature type="chain" id="PRO_5007293307" description="IDI-2" evidence="1">
    <location>
        <begin position="22"/>
        <end position="140"/>
    </location>
</feature>
<dbReference type="Proteomes" id="UP000070501">
    <property type="component" value="Unassembled WGS sequence"/>
</dbReference>
<organism evidence="2 3">
    <name type="scientific">Microdochium bolleyi</name>
    <dbReference type="NCBI Taxonomy" id="196109"/>
    <lineage>
        <taxon>Eukaryota</taxon>
        <taxon>Fungi</taxon>
        <taxon>Dikarya</taxon>
        <taxon>Ascomycota</taxon>
        <taxon>Pezizomycotina</taxon>
        <taxon>Sordariomycetes</taxon>
        <taxon>Xylariomycetidae</taxon>
        <taxon>Xylariales</taxon>
        <taxon>Microdochiaceae</taxon>
        <taxon>Microdochium</taxon>
    </lineage>
</organism>
<dbReference type="OrthoDB" id="3660930at2759"/>
<evidence type="ECO:0000313" key="3">
    <source>
        <dbReference type="Proteomes" id="UP000070501"/>
    </source>
</evidence>